<dbReference type="Pfam" id="PF01841">
    <property type="entry name" value="Transglut_core"/>
    <property type="match status" value="1"/>
</dbReference>
<dbReference type="PANTHER" id="PTHR11590:SF40">
    <property type="entry name" value="HEMOCYTE PROTEIN-GLUTAMINE GAMMA-GLUTAMYLTRANSFERASE-LIKE PROTEIN"/>
    <property type="match status" value="1"/>
</dbReference>
<dbReference type="PANTHER" id="PTHR11590">
    <property type="entry name" value="PROTEIN-GLUTAMINE GAMMA-GLUTAMYLTRANSFERASE"/>
    <property type="match status" value="1"/>
</dbReference>
<gene>
    <name evidence="4" type="ORF">BaRGS_00011101</name>
</gene>
<dbReference type="SUPFAM" id="SSF81296">
    <property type="entry name" value="E set domains"/>
    <property type="match status" value="1"/>
</dbReference>
<feature type="non-terminal residue" evidence="4">
    <location>
        <position position="1"/>
    </location>
</feature>
<evidence type="ECO:0000313" key="5">
    <source>
        <dbReference type="Proteomes" id="UP001519460"/>
    </source>
</evidence>
<dbReference type="InterPro" id="IPR038765">
    <property type="entry name" value="Papain-like_cys_pep_sf"/>
</dbReference>
<proteinExistence type="inferred from homology"/>
<dbReference type="InterPro" id="IPR013783">
    <property type="entry name" value="Ig-like_fold"/>
</dbReference>
<dbReference type="InterPro" id="IPR036985">
    <property type="entry name" value="Transglutaminase-like_sf"/>
</dbReference>
<evidence type="ECO:0000256" key="2">
    <source>
        <dbReference type="SAM" id="MobiDB-lite"/>
    </source>
</evidence>
<reference evidence="4 5" key="1">
    <citation type="journal article" date="2023" name="Sci. Data">
        <title>Genome assembly of the Korean intertidal mud-creeper Batillaria attramentaria.</title>
        <authorList>
            <person name="Patra A.K."/>
            <person name="Ho P.T."/>
            <person name="Jun S."/>
            <person name="Lee S.J."/>
            <person name="Kim Y."/>
            <person name="Won Y.J."/>
        </authorList>
    </citation>
    <scope>NUCLEOTIDE SEQUENCE [LARGE SCALE GENOMIC DNA]</scope>
    <source>
        <strain evidence="4">Wonlab-2016</strain>
    </source>
</reference>
<protein>
    <recommendedName>
        <fullName evidence="3">Transglutaminase-like domain-containing protein</fullName>
    </recommendedName>
</protein>
<comment type="similarity">
    <text evidence="1">Belongs to the transglutaminase superfamily. Transglutaminase family.</text>
</comment>
<dbReference type="InterPro" id="IPR014756">
    <property type="entry name" value="Ig_E-set"/>
</dbReference>
<dbReference type="InterPro" id="IPR002931">
    <property type="entry name" value="Transglutaminase-like"/>
</dbReference>
<feature type="domain" description="Transglutaminase-like" evidence="3">
    <location>
        <begin position="444"/>
        <end position="537"/>
    </location>
</feature>
<dbReference type="Proteomes" id="UP001519460">
    <property type="component" value="Unassembled WGS sequence"/>
</dbReference>
<evidence type="ECO:0000256" key="1">
    <source>
        <dbReference type="ARBA" id="ARBA00005968"/>
    </source>
</evidence>
<dbReference type="SUPFAM" id="SSF54001">
    <property type="entry name" value="Cysteine proteinases"/>
    <property type="match status" value="1"/>
</dbReference>
<dbReference type="Gene3D" id="2.60.40.10">
    <property type="entry name" value="Immunoglobulins"/>
    <property type="match status" value="1"/>
</dbReference>
<dbReference type="SMART" id="SM00460">
    <property type="entry name" value="TGc"/>
    <property type="match status" value="1"/>
</dbReference>
<name>A0ABD0LEF1_9CAEN</name>
<sequence length="599" mass="68257">FQLQTFINRCLRNILNIRYPLVITNQDLWEGTRQCIQQDGSDLTSLSRQPTKELMSAVFVRAAISKQTSLTVKGVRVLLAACRTQAEGSSYFSRPYITSMASEDPNPGRRTTHVYGAPRESERPLARDAVLMRAANPERAAALEKEEKEKLKREDNQRASDAQKKKLDVLTVQNIDFNIKENAKKHHTSQYHCVKGKDGQPVLRRGEVFHITLTFNRRYLRKKDDLHFIFEAGTESPAKNLQVTFTLDEDRWVRYNPETDEDWMARMVGREHDDQKLRVAVYIPGDAVVGEWELKVKTTLVGSKEDFVMIYPKPIAILFNPWSKADSVHFTEDKELLKEYILNESGTVFVGTASNMSSFTWSYGQFEEGILQISFSLLRMAFGFKMTPAMADPVKVSRALTRAVNSPDDSGVLVGNWSDNYDDGKAPWIWKTSTAILRQFADTGQPVKFGQCWVFSHVLTAVCRALGLPCRSVTNFNSAHDTDNTCTIDKYFTVTDDELRSMSRDSIWNFHVWNEVWLLRPDLPKGYDGWHCIDATPQEQSLGMFQCGPCPLAAVKKGEIHIGYDTGFVFSEVNAEVVHWVVDPEEAEYTKYSSIDHKR</sequence>
<evidence type="ECO:0000259" key="3">
    <source>
        <dbReference type="SMART" id="SM00460"/>
    </source>
</evidence>
<dbReference type="Pfam" id="PF00868">
    <property type="entry name" value="Transglut_N"/>
    <property type="match status" value="1"/>
</dbReference>
<accession>A0ABD0LEF1</accession>
<keyword evidence="5" id="KW-1185">Reference proteome</keyword>
<feature type="region of interest" description="Disordered" evidence="2">
    <location>
        <begin position="142"/>
        <end position="163"/>
    </location>
</feature>
<dbReference type="AlphaFoldDB" id="A0ABD0LEF1"/>
<evidence type="ECO:0000313" key="4">
    <source>
        <dbReference type="EMBL" id="KAK7497706.1"/>
    </source>
</evidence>
<organism evidence="4 5">
    <name type="scientific">Batillaria attramentaria</name>
    <dbReference type="NCBI Taxonomy" id="370345"/>
    <lineage>
        <taxon>Eukaryota</taxon>
        <taxon>Metazoa</taxon>
        <taxon>Spiralia</taxon>
        <taxon>Lophotrochozoa</taxon>
        <taxon>Mollusca</taxon>
        <taxon>Gastropoda</taxon>
        <taxon>Caenogastropoda</taxon>
        <taxon>Sorbeoconcha</taxon>
        <taxon>Cerithioidea</taxon>
        <taxon>Batillariidae</taxon>
        <taxon>Batillaria</taxon>
    </lineage>
</organism>
<comment type="caution">
    <text evidence="4">The sequence shown here is derived from an EMBL/GenBank/DDBJ whole genome shotgun (WGS) entry which is preliminary data.</text>
</comment>
<dbReference type="Gene3D" id="3.90.260.10">
    <property type="entry name" value="Transglutaminase-like"/>
    <property type="match status" value="1"/>
</dbReference>
<dbReference type="FunFam" id="3.90.260.10:FF:000002">
    <property type="entry name" value="Erythrocyte membrane protein band 4.2"/>
    <property type="match status" value="1"/>
</dbReference>
<dbReference type="InterPro" id="IPR001102">
    <property type="entry name" value="Transglutaminase_N"/>
</dbReference>
<dbReference type="InterPro" id="IPR050779">
    <property type="entry name" value="Transglutaminase"/>
</dbReference>
<dbReference type="EMBL" id="JACVVK020000056">
    <property type="protein sequence ID" value="KAK7497706.1"/>
    <property type="molecule type" value="Genomic_DNA"/>
</dbReference>